<dbReference type="RefSeq" id="WP_011819471.1">
    <property type="nucleotide sequence ID" value="NC_008817.1"/>
</dbReference>
<accession>A2BU95</accession>
<dbReference type="GeneID" id="60200585"/>
<dbReference type="Proteomes" id="UP000001589">
    <property type="component" value="Chromosome"/>
</dbReference>
<protein>
    <submittedName>
        <fullName evidence="1">Uncharacterized protein</fullName>
    </submittedName>
</protein>
<evidence type="ECO:0000313" key="2">
    <source>
        <dbReference type="Proteomes" id="UP000001589"/>
    </source>
</evidence>
<dbReference type="EMBL" id="CP000552">
    <property type="protein sequence ID" value="ABM71356.1"/>
    <property type="molecule type" value="Genomic_DNA"/>
</dbReference>
<reference evidence="1 2" key="1">
    <citation type="journal article" date="2007" name="PLoS Genet.">
        <title>Patterns and implications of gene gain and loss in the evolution of Prochlorococcus.</title>
        <authorList>
            <person name="Kettler G.C."/>
            <person name="Martiny A.C."/>
            <person name="Huang K."/>
            <person name="Zucker J."/>
            <person name="Coleman M.L."/>
            <person name="Rodrigue S."/>
            <person name="Chen F."/>
            <person name="Lapidus A."/>
            <person name="Ferriera S."/>
            <person name="Johnson J."/>
            <person name="Steglich C."/>
            <person name="Church G.M."/>
            <person name="Richardson P."/>
            <person name="Chisholm S.W."/>
        </authorList>
    </citation>
    <scope>NUCLEOTIDE SEQUENCE [LARGE SCALE GENOMIC DNA]</scope>
    <source>
        <strain evidence="1 2">MIT 9515</strain>
    </source>
</reference>
<gene>
    <name evidence="1" type="ordered locus">P9515_01471</name>
</gene>
<dbReference type="STRING" id="167542.P9515_01471"/>
<organism evidence="1 2">
    <name type="scientific">Prochlorococcus marinus (strain MIT 9515)</name>
    <dbReference type="NCBI Taxonomy" id="167542"/>
    <lineage>
        <taxon>Bacteria</taxon>
        <taxon>Bacillati</taxon>
        <taxon>Cyanobacteriota</taxon>
        <taxon>Cyanophyceae</taxon>
        <taxon>Synechococcales</taxon>
        <taxon>Prochlorococcaceae</taxon>
        <taxon>Prochlorococcus</taxon>
    </lineage>
</organism>
<name>A2BU95_PROM5</name>
<evidence type="ECO:0000313" key="1">
    <source>
        <dbReference type="EMBL" id="ABM71356.1"/>
    </source>
</evidence>
<dbReference type="AlphaFoldDB" id="A2BU95"/>
<sequence length="71" mass="8274">MVVKTIFSHSIGVEIIQESKALTDFVDNECIRYDELFEDEDIAEAHGIRYSDIQEEPLDSPHFSFDFKEFS</sequence>
<dbReference type="KEGG" id="pmc:P9515_01471"/>
<dbReference type="HOGENOM" id="CLU_2736810_0_0_3"/>
<proteinExistence type="predicted"/>